<sequence length="865" mass="99581">MTDRYHGYPPNRAATFQPARSSMPSSIGYTSLYAGDMHILPTSSRPHHMTTPTSQTTATTNGIPTTTTRTYAVNQEPRPRNSTNRDVSRNRRTTSMDTSTRPPVIVTTTKKGPVYDAASHSTSNTSRTMSPGRPNHRASDQFFTQPASSALFSPRNTAPVHRASPVDDEYVRPRERTDNGIAPRDVEAYRNSRPSVQYPSDPRHSTAAVDYGDEGYQYTNPSELVRYDLDHSKPARTRRRESMDRTYHRPNVQYDSGQRSLNVHSSADHNRSYSSNTARLYEGRGGPPPSTRGFDKLKALPAAPPPPASTPAAHAELSGTADWRDGKRSRPVSLYQDASAPRSSHHDDFYGSREDERAMRELRDREPKRLHNQPHYRDEEVMSRGFGIRTGENYDDGRDRRRDSWRDESRPRIEAREEPRKRSDEDLNRLREERRRSKLDDKEDRRPRRESRRGGSDEERDRSRLRDKLASGVGIAAAAVGLVPYKEKEKDRDDEKRERFDKEPRKRRSPSEDRVRRDELDSYVRPKASGKDGDRERYADREKDRDYDRDYDRDHDRESTRRDKDDAERKERHRKDAGSKLEGGPPGSTSDSDEGKKSIRRSRSSAAFDPNDTSDLKSLKDQLASMDVNENGEAPAKKPADTEKERTRSNSPTAELITPDSQDESRGRELSIVSSENSHTKTVRVVSPPREKKEQKPIRGILKQPSAKFPEESNPIREGVAPHRDDKKAKDVPQGAKWTKISRKVVNPEALTIGKERFEVRDDFVIVLRVLDKEEIQAYAAATKVLRERRRARQNEGDQGDGQDDDHRRERRHQQDDSASEDEEYSHDRRDGDRHRRHRREEEEDHDRHYSHHHSHRDRDRAIEA</sequence>
<accession>A0ACC0VCJ6</accession>
<evidence type="ECO:0000313" key="2">
    <source>
        <dbReference type="Proteomes" id="UP001163324"/>
    </source>
</evidence>
<organism evidence="1 2">
    <name type="scientific">Trichothecium roseum</name>
    <dbReference type="NCBI Taxonomy" id="47278"/>
    <lineage>
        <taxon>Eukaryota</taxon>
        <taxon>Fungi</taxon>
        <taxon>Dikarya</taxon>
        <taxon>Ascomycota</taxon>
        <taxon>Pezizomycotina</taxon>
        <taxon>Sordariomycetes</taxon>
        <taxon>Hypocreomycetidae</taxon>
        <taxon>Hypocreales</taxon>
        <taxon>Hypocreales incertae sedis</taxon>
        <taxon>Trichothecium</taxon>
    </lineage>
</organism>
<proteinExistence type="predicted"/>
<dbReference type="EMBL" id="CM047940">
    <property type="protein sequence ID" value="KAI9904150.1"/>
    <property type="molecule type" value="Genomic_DNA"/>
</dbReference>
<dbReference type="Proteomes" id="UP001163324">
    <property type="component" value="Chromosome 1"/>
</dbReference>
<protein>
    <submittedName>
        <fullName evidence="1">Uncharacterized protein</fullName>
    </submittedName>
</protein>
<name>A0ACC0VCJ6_9HYPO</name>
<keyword evidence="2" id="KW-1185">Reference proteome</keyword>
<gene>
    <name evidence="1" type="ORF">N3K66_000679</name>
</gene>
<evidence type="ECO:0000313" key="1">
    <source>
        <dbReference type="EMBL" id="KAI9904150.1"/>
    </source>
</evidence>
<comment type="caution">
    <text evidence="1">The sequence shown here is derived from an EMBL/GenBank/DDBJ whole genome shotgun (WGS) entry which is preliminary data.</text>
</comment>
<reference evidence="1" key="1">
    <citation type="submission" date="2022-10" db="EMBL/GenBank/DDBJ databases">
        <title>Complete Genome of Trichothecium roseum strain YXFP-22015, a Plant Pathogen Isolated from Citrus.</title>
        <authorList>
            <person name="Wang Y."/>
            <person name="Zhu L."/>
        </authorList>
    </citation>
    <scope>NUCLEOTIDE SEQUENCE</scope>
    <source>
        <strain evidence="1">YXFP-22015</strain>
    </source>
</reference>